<evidence type="ECO:0000313" key="6">
    <source>
        <dbReference type="EMBL" id="SDI98306.1"/>
    </source>
</evidence>
<feature type="transmembrane region" description="Helical" evidence="5">
    <location>
        <begin position="30"/>
        <end position="51"/>
    </location>
</feature>
<keyword evidence="4 5" id="KW-0472">Membrane</keyword>
<proteinExistence type="predicted"/>
<keyword evidence="3 5" id="KW-1133">Transmembrane helix</keyword>
<feature type="transmembrane region" description="Helical" evidence="5">
    <location>
        <begin position="57"/>
        <end position="74"/>
    </location>
</feature>
<dbReference type="EMBL" id="FNEN01000010">
    <property type="protein sequence ID" value="SDI98306.1"/>
    <property type="molecule type" value="Genomic_DNA"/>
</dbReference>
<evidence type="ECO:0000256" key="2">
    <source>
        <dbReference type="ARBA" id="ARBA00022692"/>
    </source>
</evidence>
<evidence type="ECO:0000256" key="1">
    <source>
        <dbReference type="ARBA" id="ARBA00004141"/>
    </source>
</evidence>
<reference evidence="6 7" key="1">
    <citation type="submission" date="2016-10" db="EMBL/GenBank/DDBJ databases">
        <authorList>
            <person name="de Groot N.N."/>
        </authorList>
    </citation>
    <scope>NUCLEOTIDE SEQUENCE [LARGE SCALE GENOMIC DNA]</scope>
    <source>
        <strain evidence="6 7">DSM 21771</strain>
    </source>
</reference>
<protein>
    <recommendedName>
        <fullName evidence="8">Major Facilitator Superfamily protein</fullName>
    </recommendedName>
</protein>
<evidence type="ECO:0000256" key="3">
    <source>
        <dbReference type="ARBA" id="ARBA00022989"/>
    </source>
</evidence>
<dbReference type="Proteomes" id="UP000198853">
    <property type="component" value="Unassembled WGS sequence"/>
</dbReference>
<evidence type="ECO:0000256" key="4">
    <source>
        <dbReference type="ARBA" id="ARBA00023136"/>
    </source>
</evidence>
<evidence type="ECO:0000313" key="7">
    <source>
        <dbReference type="Proteomes" id="UP000198853"/>
    </source>
</evidence>
<comment type="subcellular location">
    <subcellularLocation>
        <location evidence="1">Membrane</location>
        <topology evidence="1">Multi-pass membrane protein</topology>
    </subcellularLocation>
</comment>
<evidence type="ECO:0008006" key="8">
    <source>
        <dbReference type="Google" id="ProtNLM"/>
    </source>
</evidence>
<keyword evidence="7" id="KW-1185">Reference proteome</keyword>
<name>A0A1G8Q1B0_9BACI</name>
<evidence type="ECO:0000256" key="5">
    <source>
        <dbReference type="SAM" id="Phobius"/>
    </source>
</evidence>
<organism evidence="6 7">
    <name type="scientific">Natribacillus halophilus</name>
    <dbReference type="NCBI Taxonomy" id="549003"/>
    <lineage>
        <taxon>Bacteria</taxon>
        <taxon>Bacillati</taxon>
        <taxon>Bacillota</taxon>
        <taxon>Bacilli</taxon>
        <taxon>Bacillales</taxon>
        <taxon>Bacillaceae</taxon>
        <taxon>Natribacillus</taxon>
    </lineage>
</organism>
<gene>
    <name evidence="6" type="ORF">SAMN04488123_11048</name>
</gene>
<dbReference type="PANTHER" id="PTHR42718:SF39">
    <property type="entry name" value="ACTINORHODIN TRANSPORTER-RELATED"/>
    <property type="match status" value="1"/>
</dbReference>
<accession>A0A1G8Q1B0</accession>
<feature type="transmembrane region" description="Helical" evidence="5">
    <location>
        <begin position="105"/>
        <end position="123"/>
    </location>
</feature>
<dbReference type="GO" id="GO:0016020">
    <property type="term" value="C:membrane"/>
    <property type="evidence" value="ECO:0007669"/>
    <property type="project" value="UniProtKB-SubCell"/>
</dbReference>
<dbReference type="AlphaFoldDB" id="A0A1G8Q1B0"/>
<sequence length="187" mass="21687">MIFLINVPIGIFPIIMARFIPESHAPERPLLDWGGVVIVSLGLILFLYPLIESPNHGWTILSLAASALVLLGFWRHQERRRMANQQPLVDTMLLRQSRFNMDGSLVLLIYSTSSVFFLTYALLVQTGRFEPACRRKSICTLQHRIYCIFHSSRPSCRTFWNHCYLLGSRILYVLICCINRASMDRRW</sequence>
<dbReference type="PANTHER" id="PTHR42718">
    <property type="entry name" value="MAJOR FACILITATOR SUPERFAMILY MULTIDRUG TRANSPORTER MFSC"/>
    <property type="match status" value="1"/>
</dbReference>
<keyword evidence="2 5" id="KW-0812">Transmembrane</keyword>